<evidence type="ECO:0000256" key="3">
    <source>
        <dbReference type="ARBA" id="ARBA00007870"/>
    </source>
</evidence>
<keyword evidence="7 11" id="KW-0521">NADP</keyword>
<evidence type="ECO:0000256" key="9">
    <source>
        <dbReference type="ARBA" id="ARBA00032024"/>
    </source>
</evidence>
<keyword evidence="6 11" id="KW-0566">Pantothenate biosynthesis</keyword>
<evidence type="ECO:0000256" key="2">
    <source>
        <dbReference type="ARBA" id="ARBA00004994"/>
    </source>
</evidence>
<evidence type="ECO:0000256" key="5">
    <source>
        <dbReference type="ARBA" id="ARBA00019465"/>
    </source>
</evidence>
<dbReference type="Pfam" id="PF02558">
    <property type="entry name" value="ApbA"/>
    <property type="match status" value="1"/>
</dbReference>
<comment type="catalytic activity">
    <reaction evidence="10 11">
        <text>(R)-pantoate + NADP(+) = 2-dehydropantoate + NADPH + H(+)</text>
        <dbReference type="Rhea" id="RHEA:16233"/>
        <dbReference type="ChEBI" id="CHEBI:11561"/>
        <dbReference type="ChEBI" id="CHEBI:15378"/>
        <dbReference type="ChEBI" id="CHEBI:15980"/>
        <dbReference type="ChEBI" id="CHEBI:57783"/>
        <dbReference type="ChEBI" id="CHEBI:58349"/>
        <dbReference type="EC" id="1.1.1.169"/>
    </reaction>
</comment>
<evidence type="ECO:0000256" key="7">
    <source>
        <dbReference type="ARBA" id="ARBA00022857"/>
    </source>
</evidence>
<keyword evidence="8 11" id="KW-0560">Oxidoreductase</keyword>
<evidence type="ECO:0000256" key="6">
    <source>
        <dbReference type="ARBA" id="ARBA00022655"/>
    </source>
</evidence>
<dbReference type="EC" id="1.1.1.169" evidence="4 11"/>
<comment type="similarity">
    <text evidence="3 11">Belongs to the ketopantoate reductase family.</text>
</comment>
<protein>
    <recommendedName>
        <fullName evidence="5 11">2-dehydropantoate 2-reductase</fullName>
        <ecNumber evidence="4 11">1.1.1.169</ecNumber>
    </recommendedName>
    <alternativeName>
        <fullName evidence="9 11">Ketopantoate reductase</fullName>
    </alternativeName>
</protein>
<dbReference type="InterPro" id="IPR013328">
    <property type="entry name" value="6PGD_dom2"/>
</dbReference>
<dbReference type="PANTHER" id="PTHR43765">
    <property type="entry name" value="2-DEHYDROPANTOATE 2-REDUCTASE-RELATED"/>
    <property type="match status" value="1"/>
</dbReference>
<feature type="domain" description="Ketopantoate reductase C-terminal" evidence="13">
    <location>
        <begin position="177"/>
        <end position="301"/>
    </location>
</feature>
<organism evidence="14 15">
    <name type="scientific">Streptococcus equi subsp. equi</name>
    <dbReference type="NCBI Taxonomy" id="148942"/>
    <lineage>
        <taxon>Bacteria</taxon>
        <taxon>Bacillati</taxon>
        <taxon>Bacillota</taxon>
        <taxon>Bacilli</taxon>
        <taxon>Lactobacillales</taxon>
        <taxon>Streptococcaceae</taxon>
        <taxon>Streptococcus</taxon>
    </lineage>
</organism>
<dbReference type="GO" id="GO:0008677">
    <property type="term" value="F:2-dehydropantoate 2-reductase activity"/>
    <property type="evidence" value="ECO:0007669"/>
    <property type="project" value="UniProtKB-EC"/>
</dbReference>
<evidence type="ECO:0000256" key="8">
    <source>
        <dbReference type="ARBA" id="ARBA00023002"/>
    </source>
</evidence>
<evidence type="ECO:0000313" key="15">
    <source>
        <dbReference type="Proteomes" id="UP000254461"/>
    </source>
</evidence>
<evidence type="ECO:0000256" key="10">
    <source>
        <dbReference type="ARBA" id="ARBA00048793"/>
    </source>
</evidence>
<dbReference type="SUPFAM" id="SSF48179">
    <property type="entry name" value="6-phosphogluconate dehydrogenase C-terminal domain-like"/>
    <property type="match status" value="1"/>
</dbReference>
<dbReference type="GO" id="GO:0050661">
    <property type="term" value="F:NADP binding"/>
    <property type="evidence" value="ECO:0007669"/>
    <property type="project" value="TreeGrafter"/>
</dbReference>
<dbReference type="UniPathway" id="UPA00028">
    <property type="reaction ID" value="UER00004"/>
</dbReference>
<comment type="pathway">
    <text evidence="2 11">Cofactor biosynthesis; (R)-pantothenate biosynthesis; (R)-pantoate from 3-methyl-2-oxobutanoate: step 2/2.</text>
</comment>
<dbReference type="Proteomes" id="UP000254461">
    <property type="component" value="Unassembled WGS sequence"/>
</dbReference>
<dbReference type="EMBL" id="UHFF01000002">
    <property type="protein sequence ID" value="SUN46609.1"/>
    <property type="molecule type" value="Genomic_DNA"/>
</dbReference>
<evidence type="ECO:0000256" key="11">
    <source>
        <dbReference type="RuleBase" id="RU362068"/>
    </source>
</evidence>
<dbReference type="Gene3D" id="1.10.1040.10">
    <property type="entry name" value="N-(1-d-carboxylethyl)-l-norvaline Dehydrogenase, domain 2"/>
    <property type="match status" value="1"/>
</dbReference>
<accession>A0A380JQF4</accession>
<evidence type="ECO:0000259" key="13">
    <source>
        <dbReference type="Pfam" id="PF08546"/>
    </source>
</evidence>
<reference evidence="14 15" key="1">
    <citation type="submission" date="2018-06" db="EMBL/GenBank/DDBJ databases">
        <authorList>
            <consortium name="Pathogen Informatics"/>
            <person name="Doyle S."/>
        </authorList>
    </citation>
    <scope>NUCLEOTIDE SEQUENCE [LARGE SCALE GENOMIC DNA]</scope>
    <source>
        <strain evidence="14 15">NCTC12092</strain>
    </source>
</reference>
<dbReference type="PANTHER" id="PTHR43765:SF2">
    <property type="entry name" value="2-DEHYDROPANTOATE 2-REDUCTASE"/>
    <property type="match status" value="1"/>
</dbReference>
<dbReference type="Pfam" id="PF08546">
    <property type="entry name" value="ApbA_C"/>
    <property type="match status" value="1"/>
</dbReference>
<dbReference type="InterPro" id="IPR003710">
    <property type="entry name" value="ApbA"/>
</dbReference>
<gene>
    <name evidence="14" type="primary">apbA</name>
    <name evidence="14" type="ORF">NCTC12092_01114</name>
</gene>
<dbReference type="RefSeq" id="WP_037580953.1">
    <property type="nucleotide sequence ID" value="NZ_UHFF01000002.1"/>
</dbReference>
<dbReference type="InterPro" id="IPR036291">
    <property type="entry name" value="NAD(P)-bd_dom_sf"/>
</dbReference>
<evidence type="ECO:0000256" key="1">
    <source>
        <dbReference type="ARBA" id="ARBA00002919"/>
    </source>
</evidence>
<dbReference type="InterPro" id="IPR008927">
    <property type="entry name" value="6-PGluconate_DH-like_C_sf"/>
</dbReference>
<name>A0A380JQF4_9STRE</name>
<sequence length="307" mass="33842">MLVYIAGSGAMGCRFGYQISKTNNDVILLDNWEAHIQAIKENGLKISGDVEETVKLPIMKPTQATEQADLIILFTKAMQLPQMLTDIKGIIGPETKVLCLLNGLGHEDVIRHYIPEHNILMGVTVWTAGLEGPGQVHLQGVGALNLQSMDPANQEAGHQIADLLNDAQLNATYDDNVVPNIWRKACVNGTMNSTCALLDCTIGELFASEDGLNMVKEIIHEFVIVGRAEGVELNEEEIRAYVMETSVKAAHHYPSMHQDLVQNHRLTEIDFINGAVNTKGEKLGIDTPYCRLITQLVHAKEDILKIK</sequence>
<proteinExistence type="inferred from homology"/>
<dbReference type="InterPro" id="IPR013332">
    <property type="entry name" value="KPR_N"/>
</dbReference>
<dbReference type="InterPro" id="IPR050838">
    <property type="entry name" value="Ketopantoate_reductase"/>
</dbReference>
<feature type="domain" description="Ketopantoate reductase N-terminal" evidence="12">
    <location>
        <begin position="3"/>
        <end position="150"/>
    </location>
</feature>
<dbReference type="NCBIfam" id="TIGR00745">
    <property type="entry name" value="apbA_panE"/>
    <property type="match status" value="1"/>
</dbReference>
<dbReference type="Gene3D" id="3.40.50.720">
    <property type="entry name" value="NAD(P)-binding Rossmann-like Domain"/>
    <property type="match status" value="1"/>
</dbReference>
<dbReference type="GeneID" id="83705005"/>
<dbReference type="GO" id="GO:0005737">
    <property type="term" value="C:cytoplasm"/>
    <property type="evidence" value="ECO:0007669"/>
    <property type="project" value="TreeGrafter"/>
</dbReference>
<evidence type="ECO:0000256" key="4">
    <source>
        <dbReference type="ARBA" id="ARBA00013014"/>
    </source>
</evidence>
<evidence type="ECO:0000259" key="12">
    <source>
        <dbReference type="Pfam" id="PF02558"/>
    </source>
</evidence>
<evidence type="ECO:0000313" key="14">
    <source>
        <dbReference type="EMBL" id="SUN46609.1"/>
    </source>
</evidence>
<dbReference type="AlphaFoldDB" id="A0A380JQF4"/>
<dbReference type="GO" id="GO:0015940">
    <property type="term" value="P:pantothenate biosynthetic process"/>
    <property type="evidence" value="ECO:0007669"/>
    <property type="project" value="UniProtKB-UniPathway"/>
</dbReference>
<comment type="function">
    <text evidence="1 11">Catalyzes the NADPH-dependent reduction of ketopantoate into pantoic acid.</text>
</comment>
<dbReference type="SUPFAM" id="SSF51735">
    <property type="entry name" value="NAD(P)-binding Rossmann-fold domains"/>
    <property type="match status" value="1"/>
</dbReference>
<dbReference type="InterPro" id="IPR013752">
    <property type="entry name" value="KPA_reductase"/>
</dbReference>
<dbReference type="NCBIfam" id="NF005088">
    <property type="entry name" value="PRK06522.1-2"/>
    <property type="match status" value="1"/>
</dbReference>